<dbReference type="RefSeq" id="WP_326762791.1">
    <property type="nucleotide sequence ID" value="NZ_CP109135.1"/>
</dbReference>
<reference evidence="1 2" key="1">
    <citation type="submission" date="2022-10" db="EMBL/GenBank/DDBJ databases">
        <title>The complete genomes of actinobacterial strains from the NBC collection.</title>
        <authorList>
            <person name="Joergensen T.S."/>
            <person name="Alvarez Arevalo M."/>
            <person name="Sterndorff E.B."/>
            <person name="Faurdal D."/>
            <person name="Vuksanovic O."/>
            <person name="Mourched A.-S."/>
            <person name="Charusanti P."/>
            <person name="Shaw S."/>
            <person name="Blin K."/>
            <person name="Weber T."/>
        </authorList>
    </citation>
    <scope>NUCLEOTIDE SEQUENCE [LARGE SCALE GENOMIC DNA]</scope>
    <source>
        <strain evidence="1 2">NBC 01752</strain>
    </source>
</reference>
<name>A0ABZ1HRL8_STRPH</name>
<dbReference type="InterPro" id="IPR046300">
    <property type="entry name" value="DUF6415"/>
</dbReference>
<dbReference type="EMBL" id="CP109135">
    <property type="protein sequence ID" value="WSD21253.1"/>
    <property type="molecule type" value="Genomic_DNA"/>
</dbReference>
<dbReference type="Proteomes" id="UP001340816">
    <property type="component" value="Chromosome"/>
</dbReference>
<dbReference type="Pfam" id="PF19979">
    <property type="entry name" value="DUF6415"/>
    <property type="match status" value="1"/>
</dbReference>
<protein>
    <submittedName>
        <fullName evidence="1">DUF6415 family natural product biosynthesis protein</fullName>
    </submittedName>
</protein>
<organism evidence="1 2">
    <name type="scientific">Streptomyces phaeochromogenes</name>
    <dbReference type="NCBI Taxonomy" id="1923"/>
    <lineage>
        <taxon>Bacteria</taxon>
        <taxon>Bacillati</taxon>
        <taxon>Actinomycetota</taxon>
        <taxon>Actinomycetes</taxon>
        <taxon>Kitasatosporales</taxon>
        <taxon>Streptomycetaceae</taxon>
        <taxon>Streptomyces</taxon>
        <taxon>Streptomyces phaeochromogenes group</taxon>
    </lineage>
</organism>
<evidence type="ECO:0000313" key="1">
    <source>
        <dbReference type="EMBL" id="WSD21253.1"/>
    </source>
</evidence>
<sequence>MFDDPTTVETAAGMRLAQAGVKWDVVKARRFLSLQALEYIEHPGAVAVDPNSPEPVLYFFVPAGTTGGWMVPDTTALSGTEGTTHVVLPPKHREAPPGPYWLLPPSQGLTPTATLQRALEIALGRRDANPRIRIDIDAMRADAAQLIGDDAELPETTVLPQLIQKLRGHLMVLIPHAEDRAQTLSRAAGLRTAALAGAGEARRRMSATVGLNYISEIKYAQDLARSVDALCRNVENAAPARTEAP</sequence>
<proteinExistence type="predicted"/>
<keyword evidence="2" id="KW-1185">Reference proteome</keyword>
<accession>A0ABZ1HRL8</accession>
<gene>
    <name evidence="1" type="ORF">OHB35_52955</name>
</gene>
<evidence type="ECO:0000313" key="2">
    <source>
        <dbReference type="Proteomes" id="UP001340816"/>
    </source>
</evidence>